<dbReference type="PANTHER" id="PTHR43649:SF33">
    <property type="entry name" value="POLYGALACTURONAN_RHAMNOGALACTURONAN-BINDING PROTEIN YTCQ"/>
    <property type="match status" value="1"/>
</dbReference>
<keyword evidence="8" id="KW-1185">Reference proteome</keyword>
<evidence type="ECO:0000313" key="8">
    <source>
        <dbReference type="Proteomes" id="UP001596460"/>
    </source>
</evidence>
<dbReference type="EMBL" id="JBHTAB010000009">
    <property type="protein sequence ID" value="MFC7130696.1"/>
    <property type="molecule type" value="Genomic_DNA"/>
</dbReference>
<name>A0ABD5XHZ9_9EURY</name>
<organism evidence="7 8">
    <name type="scientific">Haloferax chudinovii</name>
    <dbReference type="NCBI Taxonomy" id="1109010"/>
    <lineage>
        <taxon>Archaea</taxon>
        <taxon>Methanobacteriati</taxon>
        <taxon>Methanobacteriota</taxon>
        <taxon>Stenosarchaea group</taxon>
        <taxon>Halobacteria</taxon>
        <taxon>Halobacteriales</taxon>
        <taxon>Haloferacaceae</taxon>
        <taxon>Haloferax</taxon>
    </lineage>
</organism>
<evidence type="ECO:0000256" key="5">
    <source>
        <dbReference type="ARBA" id="ARBA00023288"/>
    </source>
</evidence>
<dbReference type="Gene3D" id="3.40.190.10">
    <property type="entry name" value="Periplasmic binding protein-like II"/>
    <property type="match status" value="1"/>
</dbReference>
<keyword evidence="3" id="KW-0472">Membrane</keyword>
<dbReference type="InterPro" id="IPR050490">
    <property type="entry name" value="Bact_solute-bd_prot1"/>
</dbReference>
<keyword evidence="5" id="KW-0449">Lipoprotein</keyword>
<keyword evidence="2" id="KW-0732">Signal</keyword>
<feature type="compositionally biased region" description="Gly residues" evidence="6">
    <location>
        <begin position="21"/>
        <end position="36"/>
    </location>
</feature>
<sequence length="507" mass="54490">MKYGGLAGLASLAGCMGGGGSPSGGSGGGGTSGGESSGFMEQARSIGFTDNWEDRRLTTLDEWPLEQRQAIPDDGQLADSSAWAESEAVQSAPWSPPEGWDETAAGEIDEIQLLNFGSLEYDPGTAAAHGMFEDRTGITINPLEITVDQAIPKETAFLQAGEGEPEGFQVVVADSLSSFAQAGHLQAVDPLFGDDSMWEPIQPVAQQTINYDGNLWGGPAYLEGDLVHVNVGMLEDQGVDQAVIDKITNGEWSWDDLETCMEAFEGTDAYAWAYRGASRTYTMRDFNKHYYQAGGEFVNDDGSVTVNDEAGYYALGKMVEWLDNGWVPESVVNFGQGDLADGFTSEQFAMVPVYGDLTGQAKNQLGDDYTPTLTPEGGSDAPNPTRAGLASPNVMAINSNASDAAKLAAMVYLDARISQPTAWWEFVVEGNQSWHKRVYDEAAETGAALYPEIRGQQANLNKTEVFPQQRSIKQRISQECQQAIAGSKSPEEALDAAQEFINTVLGQ</sequence>
<evidence type="ECO:0000256" key="2">
    <source>
        <dbReference type="ARBA" id="ARBA00022729"/>
    </source>
</evidence>
<dbReference type="RefSeq" id="WP_390246181.1">
    <property type="nucleotide sequence ID" value="NZ_JBHTAB010000009.1"/>
</dbReference>
<evidence type="ECO:0000256" key="1">
    <source>
        <dbReference type="ARBA" id="ARBA00022475"/>
    </source>
</evidence>
<dbReference type="PROSITE" id="PS51257">
    <property type="entry name" value="PROKAR_LIPOPROTEIN"/>
    <property type="match status" value="1"/>
</dbReference>
<dbReference type="PANTHER" id="PTHR43649">
    <property type="entry name" value="ARABINOSE-BINDING PROTEIN-RELATED"/>
    <property type="match status" value="1"/>
</dbReference>
<evidence type="ECO:0000256" key="4">
    <source>
        <dbReference type="ARBA" id="ARBA00023139"/>
    </source>
</evidence>
<evidence type="ECO:0000313" key="7">
    <source>
        <dbReference type="EMBL" id="MFC7130696.1"/>
    </source>
</evidence>
<reference evidence="7 8" key="1">
    <citation type="journal article" date="2019" name="Int. J. Syst. Evol. Microbiol.">
        <title>The Global Catalogue of Microorganisms (GCM) 10K type strain sequencing project: providing services to taxonomists for standard genome sequencing and annotation.</title>
        <authorList>
            <consortium name="The Broad Institute Genomics Platform"/>
            <consortium name="The Broad Institute Genome Sequencing Center for Infectious Disease"/>
            <person name="Wu L."/>
            <person name="Ma J."/>
        </authorList>
    </citation>
    <scope>NUCLEOTIDE SEQUENCE [LARGE SCALE GENOMIC DNA]</scope>
    <source>
        <strain evidence="7 8">DSM 26526</strain>
    </source>
</reference>
<accession>A0ABD5XHZ9</accession>
<dbReference type="InterPro" id="IPR006059">
    <property type="entry name" value="SBP"/>
</dbReference>
<evidence type="ECO:0000256" key="6">
    <source>
        <dbReference type="SAM" id="MobiDB-lite"/>
    </source>
</evidence>
<dbReference type="Proteomes" id="UP001596460">
    <property type="component" value="Unassembled WGS sequence"/>
</dbReference>
<dbReference type="AlphaFoldDB" id="A0ABD5XHZ9"/>
<dbReference type="Pfam" id="PF13416">
    <property type="entry name" value="SBP_bac_8"/>
    <property type="match status" value="1"/>
</dbReference>
<proteinExistence type="predicted"/>
<protein>
    <submittedName>
        <fullName evidence="7">ABC transporter substrate-binding protein</fullName>
    </submittedName>
</protein>
<keyword evidence="1" id="KW-1003">Cell membrane</keyword>
<comment type="caution">
    <text evidence="7">The sequence shown here is derived from an EMBL/GenBank/DDBJ whole genome shotgun (WGS) entry which is preliminary data.</text>
</comment>
<keyword evidence="4" id="KW-0564">Palmitate</keyword>
<evidence type="ECO:0000256" key="3">
    <source>
        <dbReference type="ARBA" id="ARBA00023136"/>
    </source>
</evidence>
<feature type="region of interest" description="Disordered" evidence="6">
    <location>
        <begin position="21"/>
        <end position="47"/>
    </location>
</feature>
<feature type="region of interest" description="Disordered" evidence="6">
    <location>
        <begin position="73"/>
        <end position="102"/>
    </location>
</feature>
<gene>
    <name evidence="7" type="ORF">ACFQI8_15040</name>
</gene>
<dbReference type="SUPFAM" id="SSF53850">
    <property type="entry name" value="Periplasmic binding protein-like II"/>
    <property type="match status" value="1"/>
</dbReference>